<gene>
    <name evidence="3" type="ORF">TrRE_jg5786</name>
</gene>
<evidence type="ECO:0000313" key="3">
    <source>
        <dbReference type="EMBL" id="GMI05215.1"/>
    </source>
</evidence>
<proteinExistence type="predicted"/>
<organism evidence="3 4">
    <name type="scientific">Triparma retinervis</name>
    <dbReference type="NCBI Taxonomy" id="2557542"/>
    <lineage>
        <taxon>Eukaryota</taxon>
        <taxon>Sar</taxon>
        <taxon>Stramenopiles</taxon>
        <taxon>Ochrophyta</taxon>
        <taxon>Bolidophyceae</taxon>
        <taxon>Parmales</taxon>
        <taxon>Triparmaceae</taxon>
        <taxon>Triparma</taxon>
    </lineage>
</organism>
<dbReference type="InterPro" id="IPR029058">
    <property type="entry name" value="AB_hydrolase_fold"/>
</dbReference>
<name>A0A9W7F6I1_9STRA</name>
<dbReference type="PANTHER" id="PTHR48070:SF6">
    <property type="entry name" value="ESTERASE OVCA2"/>
    <property type="match status" value="1"/>
</dbReference>
<dbReference type="Pfam" id="PF03959">
    <property type="entry name" value="FSH1"/>
    <property type="match status" value="1"/>
</dbReference>
<dbReference type="GO" id="GO:0005634">
    <property type="term" value="C:nucleus"/>
    <property type="evidence" value="ECO:0007669"/>
    <property type="project" value="TreeGrafter"/>
</dbReference>
<dbReference type="GO" id="GO:0005737">
    <property type="term" value="C:cytoplasm"/>
    <property type="evidence" value="ECO:0007669"/>
    <property type="project" value="TreeGrafter"/>
</dbReference>
<evidence type="ECO:0000259" key="2">
    <source>
        <dbReference type="Pfam" id="PF03959"/>
    </source>
</evidence>
<reference evidence="3" key="1">
    <citation type="submission" date="2022-07" db="EMBL/GenBank/DDBJ databases">
        <title>Genome analysis of Parmales, a sister group of diatoms, reveals the evolutionary specialization of diatoms from phago-mixotrophs to photoautotrophs.</title>
        <authorList>
            <person name="Ban H."/>
            <person name="Sato S."/>
            <person name="Yoshikawa S."/>
            <person name="Kazumasa Y."/>
            <person name="Nakamura Y."/>
            <person name="Ichinomiya M."/>
            <person name="Saitoh K."/>
            <person name="Sato N."/>
            <person name="Blanc-Mathieu R."/>
            <person name="Endo H."/>
            <person name="Kuwata A."/>
            <person name="Ogata H."/>
        </authorList>
    </citation>
    <scope>NUCLEOTIDE SEQUENCE</scope>
</reference>
<dbReference type="EMBL" id="BRXZ01000105">
    <property type="protein sequence ID" value="GMI05215.1"/>
    <property type="molecule type" value="Genomic_DNA"/>
</dbReference>
<dbReference type="InterPro" id="IPR005645">
    <property type="entry name" value="FSH-like_dom"/>
</dbReference>
<dbReference type="AlphaFoldDB" id="A0A9W7F6I1"/>
<comment type="caution">
    <text evidence="3">The sequence shown here is derived from an EMBL/GenBank/DDBJ whole genome shotgun (WGS) entry which is preliminary data.</text>
</comment>
<keyword evidence="1" id="KW-0378">Hydrolase</keyword>
<evidence type="ECO:0000256" key="1">
    <source>
        <dbReference type="ARBA" id="ARBA00022801"/>
    </source>
</evidence>
<dbReference type="Proteomes" id="UP001165082">
    <property type="component" value="Unassembled WGS sequence"/>
</dbReference>
<dbReference type="InterPro" id="IPR050593">
    <property type="entry name" value="LovG"/>
</dbReference>
<dbReference type="Gene3D" id="3.40.50.1820">
    <property type="entry name" value="alpha/beta hydrolase"/>
    <property type="match status" value="1"/>
</dbReference>
<dbReference type="OrthoDB" id="414698at2759"/>
<sequence length="187" mass="19676">MSGEFEFVFADGPYEGGLWIPDPPGGKAEPTTDPHVADNSLAALDAIVAAEGPFLGILGYSQGSAFAPVYLSHAPGTFQKAFLFAGYVPHTHEGLVASIDARAPFSDVSALVWMGANDYAISNRMTEDQALLFESAELVFSQAGHHAVPGNEDATLCQVLAFFREEGIDHCPADDGGYGGGKRARGL</sequence>
<dbReference type="GO" id="GO:0016787">
    <property type="term" value="F:hydrolase activity"/>
    <property type="evidence" value="ECO:0007669"/>
    <property type="project" value="UniProtKB-KW"/>
</dbReference>
<protein>
    <recommendedName>
        <fullName evidence="2">Serine hydrolase domain-containing protein</fullName>
    </recommendedName>
</protein>
<evidence type="ECO:0000313" key="4">
    <source>
        <dbReference type="Proteomes" id="UP001165082"/>
    </source>
</evidence>
<dbReference type="PANTHER" id="PTHR48070">
    <property type="entry name" value="ESTERASE OVCA2"/>
    <property type="match status" value="1"/>
</dbReference>
<dbReference type="SUPFAM" id="SSF53474">
    <property type="entry name" value="alpha/beta-Hydrolases"/>
    <property type="match status" value="1"/>
</dbReference>
<feature type="domain" description="Serine hydrolase" evidence="2">
    <location>
        <begin position="36"/>
        <end position="153"/>
    </location>
</feature>
<keyword evidence="4" id="KW-1185">Reference proteome</keyword>
<accession>A0A9W7F6I1</accession>